<comment type="similarity">
    <text evidence="1">Belongs to the BolA/IbaG family.</text>
</comment>
<dbReference type="Proteomes" id="UP000298685">
    <property type="component" value="Chromosome"/>
</dbReference>
<dbReference type="AlphaFoldDB" id="A0A4D6Y9I4"/>
<dbReference type="SUPFAM" id="SSF82657">
    <property type="entry name" value="BolA-like"/>
    <property type="match status" value="1"/>
</dbReference>
<dbReference type="Gene3D" id="3.30.300.90">
    <property type="entry name" value="BolA-like"/>
    <property type="match status" value="1"/>
</dbReference>
<dbReference type="InterPro" id="IPR002634">
    <property type="entry name" value="BolA"/>
</dbReference>
<protein>
    <submittedName>
        <fullName evidence="2">BolA/IbaG family iron-sulfur metabolism protein</fullName>
    </submittedName>
</protein>
<evidence type="ECO:0000256" key="1">
    <source>
        <dbReference type="RuleBase" id="RU003860"/>
    </source>
</evidence>
<dbReference type="PIRSF" id="PIRSF003113">
    <property type="entry name" value="BolA"/>
    <property type="match status" value="1"/>
</dbReference>
<organism evidence="2 3">
    <name type="scientific">Buchnera aphidicola</name>
    <name type="common">Sarucallis kahawaluokalani</name>
    <dbReference type="NCBI Taxonomy" id="1241878"/>
    <lineage>
        <taxon>Bacteria</taxon>
        <taxon>Pseudomonadati</taxon>
        <taxon>Pseudomonadota</taxon>
        <taxon>Gammaproteobacteria</taxon>
        <taxon>Enterobacterales</taxon>
        <taxon>Erwiniaceae</taxon>
        <taxon>Buchnera</taxon>
    </lineage>
</organism>
<dbReference type="OrthoDB" id="9812890at2"/>
<evidence type="ECO:0000313" key="3">
    <source>
        <dbReference type="Proteomes" id="UP000298685"/>
    </source>
</evidence>
<sequence length="89" mass="10609">MNIDTLKLHLQKHVQLKELYLTGDKNYIHIIAVGEIFNHLTNLERQKIIYQPLTCYIIKKKIHAITIDTFTPEEWYKSKKNKKNDTTNI</sequence>
<proteinExistence type="inferred from homology"/>
<dbReference type="Pfam" id="PF01722">
    <property type="entry name" value="BolA"/>
    <property type="match status" value="1"/>
</dbReference>
<name>A0A4D6Y9I4_9GAMM</name>
<gene>
    <name evidence="2" type="ORF">D9V78_01315</name>
</gene>
<dbReference type="InterPro" id="IPR036065">
    <property type="entry name" value="BolA-like_sf"/>
</dbReference>
<dbReference type="EMBL" id="CP032999">
    <property type="protein sequence ID" value="QCI26049.1"/>
    <property type="molecule type" value="Genomic_DNA"/>
</dbReference>
<evidence type="ECO:0000313" key="2">
    <source>
        <dbReference type="EMBL" id="QCI26049.1"/>
    </source>
</evidence>
<reference evidence="2 3" key="1">
    <citation type="submission" date="2018-10" db="EMBL/GenBank/DDBJ databases">
        <title>Comparative functional genomics of the obligate endosymbiont Buchnera aphidicola.</title>
        <authorList>
            <person name="Chong R.A."/>
        </authorList>
    </citation>
    <scope>NUCLEOTIDE SEQUENCE [LARGE SCALE GENOMIC DNA]</scope>
    <source>
        <strain evidence="2 3">Ska</strain>
    </source>
</reference>
<accession>A0A4D6Y9I4</accession>
<dbReference type="RefSeq" id="WP_158350668.1">
    <property type="nucleotide sequence ID" value="NZ_CP032999.1"/>
</dbReference>